<dbReference type="Pfam" id="PF00724">
    <property type="entry name" value="Oxidored_FMN"/>
    <property type="match status" value="1"/>
</dbReference>
<keyword evidence="4" id="KW-1185">Reference proteome</keyword>
<dbReference type="Proteomes" id="UP000614261">
    <property type="component" value="Unassembled WGS sequence"/>
</dbReference>
<dbReference type="PANTHER" id="PTHR43303">
    <property type="entry name" value="NADPH DEHYDROGENASE C23G7.10C-RELATED"/>
    <property type="match status" value="1"/>
</dbReference>
<dbReference type="Gene3D" id="3.50.50.60">
    <property type="entry name" value="FAD/NAD(P)-binding domain"/>
    <property type="match status" value="1"/>
</dbReference>
<dbReference type="InterPro" id="IPR036188">
    <property type="entry name" value="FAD/NAD-bd_sf"/>
</dbReference>
<dbReference type="Gene3D" id="3.20.20.70">
    <property type="entry name" value="Aldolase class I"/>
    <property type="match status" value="1"/>
</dbReference>
<accession>A0ABQ1J989</accession>
<comment type="caution">
    <text evidence="3">The sequence shown here is derived from an EMBL/GenBank/DDBJ whole genome shotgun (WGS) entry which is preliminary data.</text>
</comment>
<protein>
    <submittedName>
        <fullName evidence="3">NADH:flavin oxidoreductase</fullName>
    </submittedName>
</protein>
<dbReference type="SUPFAM" id="SSF51395">
    <property type="entry name" value="FMN-linked oxidoreductases"/>
    <property type="match status" value="1"/>
</dbReference>
<dbReference type="CDD" id="cd02932">
    <property type="entry name" value="OYE_YqiM_FMN"/>
    <property type="match status" value="1"/>
</dbReference>
<dbReference type="EMBL" id="BMGD01000002">
    <property type="protein sequence ID" value="GGB61070.1"/>
    <property type="molecule type" value="Genomic_DNA"/>
</dbReference>
<reference evidence="4" key="1">
    <citation type="journal article" date="2019" name="Int. J. Syst. Evol. Microbiol.">
        <title>The Global Catalogue of Microorganisms (GCM) 10K type strain sequencing project: providing services to taxonomists for standard genome sequencing and annotation.</title>
        <authorList>
            <consortium name="The Broad Institute Genomics Platform"/>
            <consortium name="The Broad Institute Genome Sequencing Center for Infectious Disease"/>
            <person name="Wu L."/>
            <person name="Ma J."/>
        </authorList>
    </citation>
    <scope>NUCLEOTIDE SEQUENCE [LARGE SCALE GENOMIC DNA]</scope>
    <source>
        <strain evidence="4">CGMCC 1.12851</strain>
    </source>
</reference>
<dbReference type="PRINTS" id="PR00420">
    <property type="entry name" value="RNGMNOXGNASE"/>
</dbReference>
<dbReference type="NCBIfam" id="NF006101">
    <property type="entry name" value="PRK08255.1"/>
    <property type="match status" value="1"/>
</dbReference>
<dbReference type="PANTHER" id="PTHR43303:SF3">
    <property type="entry name" value="BLR3436 PROTEIN"/>
    <property type="match status" value="1"/>
</dbReference>
<proteinExistence type="predicted"/>
<evidence type="ECO:0000259" key="2">
    <source>
        <dbReference type="Pfam" id="PF01494"/>
    </source>
</evidence>
<gene>
    <name evidence="3" type="ORF">GCM10010833_15010</name>
</gene>
<dbReference type="InterPro" id="IPR001155">
    <property type="entry name" value="OxRdtase_FMN_N"/>
</dbReference>
<name>A0ABQ1J989_9SPHN</name>
<feature type="domain" description="NADH:flavin oxidoreductase/NADH oxidase N-terminal" evidence="1">
    <location>
        <begin position="401"/>
        <end position="736"/>
    </location>
</feature>
<evidence type="ECO:0000259" key="1">
    <source>
        <dbReference type="Pfam" id="PF00724"/>
    </source>
</evidence>
<dbReference type="Gene3D" id="3.30.9.20">
    <property type="match status" value="1"/>
</dbReference>
<organism evidence="3 4">
    <name type="scientific">Blastomonas aquatica</name>
    <dbReference type="NCBI Taxonomy" id="1510276"/>
    <lineage>
        <taxon>Bacteria</taxon>
        <taxon>Pseudomonadati</taxon>
        <taxon>Pseudomonadota</taxon>
        <taxon>Alphaproteobacteria</taxon>
        <taxon>Sphingomonadales</taxon>
        <taxon>Sphingomonadaceae</taxon>
        <taxon>Blastomonas</taxon>
    </lineage>
</organism>
<dbReference type="Pfam" id="PF01494">
    <property type="entry name" value="FAD_binding_3"/>
    <property type="match status" value="1"/>
</dbReference>
<evidence type="ECO:0000313" key="4">
    <source>
        <dbReference type="Proteomes" id="UP000614261"/>
    </source>
</evidence>
<feature type="domain" description="FAD-binding" evidence="2">
    <location>
        <begin position="136"/>
        <end position="324"/>
    </location>
</feature>
<evidence type="ECO:0000313" key="3">
    <source>
        <dbReference type="EMBL" id="GGB61070.1"/>
    </source>
</evidence>
<sequence>MENEAVKIGCVGGGPAGLYFAISMKLHNPEHVIDVYERNRPDDTFGWGVVFSDQTVDNLMANDPVSGATIRDEFTHWDDIDVHIHGECIRSSGHGFIGIGRKRLLAILQQRAIDLGIGLHFEHEASTDPADWAEFDLVIAADGANSRIRTAHVDKFDVDIQVKKNKFFWFGTTKQFDAFTFAFEQTEAGWVWAHAYRFDDTLSTFIVEMAPETWAGLGLDNMDQPEAIALCEKLFAKYLDGNTLMSNATHLRGPQAWLNFRRIITGQWSYDKFILLGDAAHTAHFSIGSGTKLALEDAIKLAEVLNRPGLSRADALAEYQAERSIEVLKLQNSARNSTEWFETLDRYLPFAPIQFAYSLLTRSQRVSHENLRLRDKGWLEGVERWFQSQAPGGRDTGAPPMFAPFKLREMTLANRIVVSPMAMYSATDGTPGDFHFVHYGTRAQGGAGLVYTEMTCVSPDGRITPGCPGMYAPEHVAAWQRITGFVHQNSKAKMCLQLGHSGAKGSTKLGWEGMDEPLDSGNWPLIAASDVPWSAGNQTPRPMTRADMDMVRDQFVAATQMAIDAGFDMVEMHAAHGYLLSSFITPMQNRRIDEYGGALENRLRFPLEVFTAMRAAWPSHKPMSVRISATDWMGEQGVTPEEAVLIAQAFHEAGADLIDVSAGQTWADCQPVYGRMFQTPFADQVRNEARVSTMAVGNIYETDHVNSILAAGRADLVALGRPHMIDPMWTLRAAAQHEYRHVAVPPAYLSGMGQLARNMQRAAEQEAALRG</sequence>
<dbReference type="InterPro" id="IPR002938">
    <property type="entry name" value="FAD-bd"/>
</dbReference>
<dbReference type="InterPro" id="IPR013785">
    <property type="entry name" value="Aldolase_TIM"/>
</dbReference>
<dbReference type="InterPro" id="IPR044152">
    <property type="entry name" value="YqjM-like"/>
</dbReference>
<dbReference type="SUPFAM" id="SSF51905">
    <property type="entry name" value="FAD/NAD(P)-binding domain"/>
    <property type="match status" value="1"/>
</dbReference>